<keyword evidence="1" id="KW-0472">Membrane</keyword>
<keyword evidence="1" id="KW-0812">Transmembrane</keyword>
<dbReference type="PANTHER" id="PTHR43685:SF2">
    <property type="entry name" value="GLYCOSYLTRANSFERASE 2-LIKE DOMAIN-CONTAINING PROTEIN"/>
    <property type="match status" value="1"/>
</dbReference>
<keyword evidence="1" id="KW-1133">Transmembrane helix</keyword>
<feature type="transmembrane region" description="Helical" evidence="1">
    <location>
        <begin position="258"/>
        <end position="278"/>
    </location>
</feature>
<dbReference type="EMBL" id="CP048685">
    <property type="protein sequence ID" value="QPJ61185.1"/>
    <property type="molecule type" value="Genomic_DNA"/>
</dbReference>
<dbReference type="Proteomes" id="UP000594688">
    <property type="component" value="Chromosome"/>
</dbReference>
<dbReference type="InterPro" id="IPR001173">
    <property type="entry name" value="Glyco_trans_2-like"/>
</dbReference>
<proteinExistence type="predicted"/>
<reference evidence="3 4" key="1">
    <citation type="submission" date="2020-02" db="EMBL/GenBank/DDBJ databases">
        <title>Genomic and physiological characterization of two novel Nitrospinaceae genera.</title>
        <authorList>
            <person name="Mueller A.J."/>
            <person name="Jung M.-Y."/>
            <person name="Strachan C.R."/>
            <person name="Herbold C.W."/>
            <person name="Kirkegaard R.H."/>
            <person name="Daims H."/>
        </authorList>
    </citation>
    <scope>NUCLEOTIDE SEQUENCE [LARGE SCALE GENOMIC DNA]</scope>
    <source>
        <strain evidence="3">EB</strain>
    </source>
</reference>
<organism evidence="3 4">
    <name type="scientific">Candidatus Nitronauta litoralis</name>
    <dbReference type="NCBI Taxonomy" id="2705533"/>
    <lineage>
        <taxon>Bacteria</taxon>
        <taxon>Pseudomonadati</taxon>
        <taxon>Nitrospinota/Tectimicrobiota group</taxon>
        <taxon>Nitrospinota</taxon>
        <taxon>Nitrospinia</taxon>
        <taxon>Nitrospinales</taxon>
        <taxon>Nitrospinaceae</taxon>
        <taxon>Candidatus Nitronauta</taxon>
    </lineage>
</organism>
<dbReference type="Pfam" id="PF00535">
    <property type="entry name" value="Glycos_transf_2"/>
    <property type="match status" value="1"/>
</dbReference>
<dbReference type="PANTHER" id="PTHR43685">
    <property type="entry name" value="GLYCOSYLTRANSFERASE"/>
    <property type="match status" value="1"/>
</dbReference>
<dbReference type="AlphaFoldDB" id="A0A7T0FZH3"/>
<name>A0A7T0FZH3_9BACT</name>
<evidence type="ECO:0000256" key="1">
    <source>
        <dbReference type="SAM" id="Phobius"/>
    </source>
</evidence>
<gene>
    <name evidence="3" type="ORF">G3M70_04490</name>
</gene>
<dbReference type="GO" id="GO:0016740">
    <property type="term" value="F:transferase activity"/>
    <property type="evidence" value="ECO:0007669"/>
    <property type="project" value="UniProtKB-KW"/>
</dbReference>
<sequence>MIDVSVVIITYNRKDKVERLIQSVLKANWEGLSREIIVVDDCSPDGTFEFLNSKYAGHLDIKLLQNEVNSKASHSRNRGIAASCGRFLFCIDDDVVVHEEAFQELYKARQSLEGQKVILAPLMFEYEKPDVLWYAGVRLNMWTTFGTFEGQGRTLKEYGPLPDTLETDTIVTAFFMDRSCLEEVGVFDEKRFPFQFEEMDFFNRSGFFGYRLLVVSPAHIYHDHEQGAFLNHPWRLELTAKNKLLTCKLWSSSQLQEYVSLAFSTATLLAYFGLKLLVYRKERIACMKALVRGMRDGFSGLKSITPYRQIYREQIISMEPS</sequence>
<dbReference type="KEGG" id="nli:G3M70_04490"/>
<dbReference type="Gene3D" id="3.90.550.10">
    <property type="entry name" value="Spore Coat Polysaccharide Biosynthesis Protein SpsA, Chain A"/>
    <property type="match status" value="1"/>
</dbReference>
<dbReference type="InterPro" id="IPR050834">
    <property type="entry name" value="Glycosyltransf_2"/>
</dbReference>
<accession>A0A7T0FZH3</accession>
<protein>
    <submittedName>
        <fullName evidence="3">Glycosyltransferase family 2 protein</fullName>
    </submittedName>
</protein>
<evidence type="ECO:0000313" key="3">
    <source>
        <dbReference type="EMBL" id="QPJ61185.1"/>
    </source>
</evidence>
<dbReference type="InterPro" id="IPR029044">
    <property type="entry name" value="Nucleotide-diphossugar_trans"/>
</dbReference>
<evidence type="ECO:0000313" key="4">
    <source>
        <dbReference type="Proteomes" id="UP000594688"/>
    </source>
</evidence>
<keyword evidence="3" id="KW-0808">Transferase</keyword>
<dbReference type="SUPFAM" id="SSF53448">
    <property type="entry name" value="Nucleotide-diphospho-sugar transferases"/>
    <property type="match status" value="1"/>
</dbReference>
<feature type="domain" description="Glycosyltransferase 2-like" evidence="2">
    <location>
        <begin position="5"/>
        <end position="111"/>
    </location>
</feature>
<evidence type="ECO:0000259" key="2">
    <source>
        <dbReference type="Pfam" id="PF00535"/>
    </source>
</evidence>